<dbReference type="SUPFAM" id="SSF53850">
    <property type="entry name" value="Periplasmic binding protein-like II"/>
    <property type="match status" value="1"/>
</dbReference>
<feature type="chain" id="PRO_5038698906" description="Sugar ABC transporter substrate-binding protein" evidence="4">
    <location>
        <begin position="30"/>
        <end position="447"/>
    </location>
</feature>
<name>A0A3M0I7E1_9ACTN</name>
<dbReference type="Gene3D" id="3.40.190.10">
    <property type="entry name" value="Periplasmic binding protein-like II"/>
    <property type="match status" value="1"/>
</dbReference>
<dbReference type="GO" id="GO:0042956">
    <property type="term" value="P:maltodextrin transmembrane transport"/>
    <property type="evidence" value="ECO:0007669"/>
    <property type="project" value="TreeGrafter"/>
</dbReference>
<reference evidence="5 6" key="1">
    <citation type="submission" date="2017-11" db="EMBL/GenBank/DDBJ databases">
        <title>Draft genome of actinobacteria isolated from guarana (Paullinia cupana (Mart.) Ducke.</title>
        <authorList>
            <person name="Siqueira K.A."/>
            <person name="Liotti R.G."/>
            <person name="Mendes T.A.O."/>
            <person name="Soares M.A."/>
        </authorList>
    </citation>
    <scope>NUCLEOTIDE SEQUENCE [LARGE SCALE GENOMIC DNA]</scope>
    <source>
        <strain evidence="5 6">193</strain>
    </source>
</reference>
<organism evidence="5 6">
    <name type="scientific">Streptomyces shenzhenensis</name>
    <dbReference type="NCBI Taxonomy" id="943815"/>
    <lineage>
        <taxon>Bacteria</taxon>
        <taxon>Bacillati</taxon>
        <taxon>Actinomycetota</taxon>
        <taxon>Actinomycetes</taxon>
        <taxon>Kitasatosporales</taxon>
        <taxon>Streptomycetaceae</taxon>
        <taxon>Streptomyces</taxon>
    </lineage>
</organism>
<evidence type="ECO:0000256" key="3">
    <source>
        <dbReference type="ARBA" id="ARBA00022729"/>
    </source>
</evidence>
<dbReference type="InterPro" id="IPR006059">
    <property type="entry name" value="SBP"/>
</dbReference>
<accession>A0A3M0I7E1</accession>
<proteinExistence type="inferred from homology"/>
<dbReference type="CDD" id="cd13585">
    <property type="entry name" value="PBP2_TMBP_like"/>
    <property type="match status" value="1"/>
</dbReference>
<evidence type="ECO:0000256" key="2">
    <source>
        <dbReference type="ARBA" id="ARBA00022448"/>
    </source>
</evidence>
<keyword evidence="6" id="KW-1185">Reference proteome</keyword>
<gene>
    <name evidence="5" type="ORF">CTZ28_28535</name>
</gene>
<evidence type="ECO:0000256" key="1">
    <source>
        <dbReference type="ARBA" id="ARBA00008520"/>
    </source>
</evidence>
<protein>
    <recommendedName>
        <fullName evidence="7">Sugar ABC transporter substrate-binding protein</fullName>
    </recommendedName>
</protein>
<dbReference type="Pfam" id="PF01547">
    <property type="entry name" value="SBP_bac_1"/>
    <property type="match status" value="1"/>
</dbReference>
<evidence type="ECO:0000256" key="4">
    <source>
        <dbReference type="SAM" id="SignalP"/>
    </source>
</evidence>
<dbReference type="GO" id="GO:1901982">
    <property type="term" value="F:maltose binding"/>
    <property type="evidence" value="ECO:0007669"/>
    <property type="project" value="TreeGrafter"/>
</dbReference>
<evidence type="ECO:0000313" key="5">
    <source>
        <dbReference type="EMBL" id="RMB82693.1"/>
    </source>
</evidence>
<dbReference type="PANTHER" id="PTHR30061">
    <property type="entry name" value="MALTOSE-BINDING PERIPLASMIC PROTEIN"/>
    <property type="match status" value="1"/>
</dbReference>
<dbReference type="GO" id="GO:0055052">
    <property type="term" value="C:ATP-binding cassette (ABC) transporter complex, substrate-binding subunit-containing"/>
    <property type="evidence" value="ECO:0007669"/>
    <property type="project" value="TreeGrafter"/>
</dbReference>
<evidence type="ECO:0008006" key="7">
    <source>
        <dbReference type="Google" id="ProtNLM"/>
    </source>
</evidence>
<dbReference type="Proteomes" id="UP000270471">
    <property type="component" value="Unassembled WGS sequence"/>
</dbReference>
<dbReference type="EMBL" id="PENI01000021">
    <property type="protein sequence ID" value="RMB82693.1"/>
    <property type="molecule type" value="Genomic_DNA"/>
</dbReference>
<dbReference type="PANTHER" id="PTHR30061:SF50">
    <property type="entry name" value="MALTOSE_MALTODEXTRIN-BINDING PERIPLASMIC PROTEIN"/>
    <property type="match status" value="1"/>
</dbReference>
<dbReference type="OrthoDB" id="3495561at2"/>
<keyword evidence="2" id="KW-0813">Transport</keyword>
<feature type="signal peptide" evidence="4">
    <location>
        <begin position="1"/>
        <end position="29"/>
    </location>
</feature>
<sequence length="447" mass="47451">MSVWLPRTTFRATATVVAMGCLACVSGCAGDSEGSSAKKSLPSLSALGNPDQQVTVTWLDAANTNVNVGSTIKKFEAEYPNITIKYESIPYADFETVLPSRLTSGKVDVITVDQPLTARYVAAGYLADITPVFKSEFDALDKASLAGSTVDGKLYNAPEQSDSSFLFYNKDLLEKAGVALPSSDPSKPATWERITADAKKAQQAGAEHGITWERISNWYYQWPLVQGLGGGYGADGPDSLTPNLDSEAAVKAFSWYADLYKDKVSPQGDANSVYTSLFASGKSAFHIGGDWNIAELNKNKDLDYGIAPMPKFAGGQAVSNAGGVGLGLYTGSKNTEAALTFINAMVFKGAGAAAYNSETSSPPANDEGKKLYWAQEVFQDPRATDAQKVVDHQLSQGIAKERVSTVGWNELSSALSSALLSITNGEDVEKALKSAQSTAGAALEKYK</sequence>
<comment type="caution">
    <text evidence="5">The sequence shown here is derived from an EMBL/GenBank/DDBJ whole genome shotgun (WGS) entry which is preliminary data.</text>
</comment>
<dbReference type="AlphaFoldDB" id="A0A3M0I7E1"/>
<comment type="similarity">
    <text evidence="1">Belongs to the bacterial solute-binding protein 1 family.</text>
</comment>
<dbReference type="GO" id="GO:0015768">
    <property type="term" value="P:maltose transport"/>
    <property type="evidence" value="ECO:0007669"/>
    <property type="project" value="TreeGrafter"/>
</dbReference>
<keyword evidence="3 4" id="KW-0732">Signal</keyword>
<evidence type="ECO:0000313" key="6">
    <source>
        <dbReference type="Proteomes" id="UP000270471"/>
    </source>
</evidence>